<keyword evidence="1" id="KW-0472">Membrane</keyword>
<dbReference type="EMBL" id="JABZMK010000036">
    <property type="protein sequence ID" value="MBF1129602.1"/>
    <property type="molecule type" value="Genomic_DNA"/>
</dbReference>
<reference evidence="2" key="1">
    <citation type="submission" date="2020-04" db="EMBL/GenBank/DDBJ databases">
        <title>Deep metagenomics examines the oral microbiome during advanced dental caries in children, revealing novel taxa and co-occurrences with host molecules.</title>
        <authorList>
            <person name="Baker J.L."/>
            <person name="Morton J.T."/>
            <person name="Dinis M."/>
            <person name="Alvarez R."/>
            <person name="Tran N.C."/>
            <person name="Knight R."/>
            <person name="Edlund A."/>
        </authorList>
    </citation>
    <scope>NUCLEOTIDE SEQUENCE</scope>
    <source>
        <strain evidence="2">JCVI_32_bin.14</strain>
    </source>
</reference>
<evidence type="ECO:0000313" key="3">
    <source>
        <dbReference type="Proteomes" id="UP000757890"/>
    </source>
</evidence>
<feature type="transmembrane region" description="Helical" evidence="1">
    <location>
        <begin position="88"/>
        <end position="105"/>
    </location>
</feature>
<accession>A0A930FRC3</accession>
<sequence>METEMIAVLVLLAAMGCLALSIYKVKEWYRKNTRTADPDACEQEKVNLKMMEQVRRREQVLKPEPPPDGYTEIAAPFGGHGLMDLKNMLLAVLLFVFYGLAVEYTGTHPFLNGGEKLFIVFLFTVLTCCAAIRIYRRVYFGYRIYLPEDSPGMVVYNWYWGRRFFSLYRIPPYRGCVSVCSVDRYEVRDDEIRIYGKFVHTGTDVTIQGFNDKGLPVGRFFGEEEEKQILNRLEAMRKTGTGSEI</sequence>
<dbReference type="Proteomes" id="UP000757890">
    <property type="component" value="Unassembled WGS sequence"/>
</dbReference>
<evidence type="ECO:0000313" key="2">
    <source>
        <dbReference type="EMBL" id="MBF1129602.1"/>
    </source>
</evidence>
<comment type="caution">
    <text evidence="2">The sequence shown here is derived from an EMBL/GenBank/DDBJ whole genome shotgun (WGS) entry which is preliminary data.</text>
</comment>
<feature type="transmembrane region" description="Helical" evidence="1">
    <location>
        <begin position="6"/>
        <end position="25"/>
    </location>
</feature>
<keyword evidence="1" id="KW-0812">Transmembrane</keyword>
<dbReference type="AlphaFoldDB" id="A0A930FRC3"/>
<proteinExistence type="predicted"/>
<protein>
    <submittedName>
        <fullName evidence="2">Uncharacterized protein</fullName>
    </submittedName>
</protein>
<name>A0A930FRC3_9FIRM</name>
<organism evidence="2 3">
    <name type="scientific">Dialister invisus</name>
    <dbReference type="NCBI Taxonomy" id="218538"/>
    <lineage>
        <taxon>Bacteria</taxon>
        <taxon>Bacillati</taxon>
        <taxon>Bacillota</taxon>
        <taxon>Negativicutes</taxon>
        <taxon>Veillonellales</taxon>
        <taxon>Veillonellaceae</taxon>
        <taxon>Dialister</taxon>
    </lineage>
</organism>
<feature type="transmembrane region" description="Helical" evidence="1">
    <location>
        <begin position="117"/>
        <end position="135"/>
    </location>
</feature>
<keyword evidence="1" id="KW-1133">Transmembrane helix</keyword>
<gene>
    <name evidence="2" type="ORF">HXL70_06100</name>
</gene>
<evidence type="ECO:0000256" key="1">
    <source>
        <dbReference type="SAM" id="Phobius"/>
    </source>
</evidence>